<feature type="chain" id="PRO_5039179638" description="Leucine-binding protein domain-containing protein" evidence="3">
    <location>
        <begin position="25"/>
        <end position="408"/>
    </location>
</feature>
<comment type="similarity">
    <text evidence="1">Belongs to the leucine-binding protein family.</text>
</comment>
<dbReference type="PANTHER" id="PTHR30483:SF6">
    <property type="entry name" value="PERIPLASMIC BINDING PROTEIN OF ABC TRANSPORTER FOR NATURAL AMINO ACIDS"/>
    <property type="match status" value="1"/>
</dbReference>
<keyword evidence="2 3" id="KW-0732">Signal</keyword>
<dbReference type="PANTHER" id="PTHR30483">
    <property type="entry name" value="LEUCINE-SPECIFIC-BINDING PROTEIN"/>
    <property type="match status" value="1"/>
</dbReference>
<keyword evidence="6" id="KW-1185">Reference proteome</keyword>
<dbReference type="InterPro" id="IPR028081">
    <property type="entry name" value="Leu-bd"/>
</dbReference>
<reference evidence="5 6" key="1">
    <citation type="submission" date="2018-03" db="EMBL/GenBank/DDBJ databases">
        <title>Streptomyces dioscori sp. nov., a novel endophytic actinobacterium isolated from bulbil of Dioscorea bulbifera L.</title>
        <authorList>
            <person name="Zhikuan W."/>
        </authorList>
    </citation>
    <scope>NUCLEOTIDE SEQUENCE [LARGE SCALE GENOMIC DNA]</scope>
    <source>
        <strain evidence="5 6">A217</strain>
    </source>
</reference>
<evidence type="ECO:0000313" key="6">
    <source>
        <dbReference type="Proteomes" id="UP000240429"/>
    </source>
</evidence>
<accession>A0A2P8PY89</accession>
<dbReference type="Proteomes" id="UP000240429">
    <property type="component" value="Unassembled WGS sequence"/>
</dbReference>
<gene>
    <name evidence="5" type="ORF">C6Y14_33575</name>
</gene>
<feature type="signal peptide" evidence="3">
    <location>
        <begin position="1"/>
        <end position="24"/>
    </location>
</feature>
<proteinExistence type="inferred from homology"/>
<dbReference type="InterPro" id="IPR051010">
    <property type="entry name" value="BCAA_transport"/>
</dbReference>
<sequence>MRTTTITRGSRIAAVAIAGLLVLAGCGDKESPSAASGADGGKAVTGTPILVGFINTGEGGLSFPEVAVAADTAGKYVNTHGGVNGRPIKLVTCSTTGAPESAGKCANDLIDQKVAVAMLGVELGADALLKPLKEAGIPIFGVSTSGATLATDPSVIFTSPPASLTWNGFWKVMKGAGARKPILIGVDAGPMYKKTLDTTVVPSAKAAGLDLSYTLYNPAAPDFAAAVTAAKGKGADAIYFAGAEGDCTNGIKTARQLGWNKPIFAGSCTQFIKTLGSQAEGVHTQQYLLPANSRDTAPEAKQRQIDLYVEQMTAAGAKDRIDSFAIYGFADVMTLTDVLKGISGRISPATVKSALTTYKGDVFLGAPVDCSARPLPKDSCGSSIASLMVLPGGQQKVITGDFINVTRD</sequence>
<evidence type="ECO:0000313" key="5">
    <source>
        <dbReference type="EMBL" id="PSM38960.1"/>
    </source>
</evidence>
<dbReference type="Gene3D" id="3.40.50.2300">
    <property type="match status" value="2"/>
</dbReference>
<evidence type="ECO:0000256" key="2">
    <source>
        <dbReference type="ARBA" id="ARBA00022729"/>
    </source>
</evidence>
<dbReference type="AlphaFoldDB" id="A0A2P8PY89"/>
<evidence type="ECO:0000256" key="1">
    <source>
        <dbReference type="ARBA" id="ARBA00010062"/>
    </source>
</evidence>
<protein>
    <recommendedName>
        <fullName evidence="4">Leucine-binding protein domain-containing protein</fullName>
    </recommendedName>
</protein>
<evidence type="ECO:0000256" key="3">
    <source>
        <dbReference type="SAM" id="SignalP"/>
    </source>
</evidence>
<feature type="domain" description="Leucine-binding protein" evidence="4">
    <location>
        <begin position="56"/>
        <end position="365"/>
    </location>
</feature>
<dbReference type="PROSITE" id="PS51257">
    <property type="entry name" value="PROKAR_LIPOPROTEIN"/>
    <property type="match status" value="1"/>
</dbReference>
<dbReference type="InterPro" id="IPR028082">
    <property type="entry name" value="Peripla_BP_I"/>
</dbReference>
<dbReference type="EMBL" id="PYBJ01000027">
    <property type="protein sequence ID" value="PSM38960.1"/>
    <property type="molecule type" value="Genomic_DNA"/>
</dbReference>
<evidence type="ECO:0000259" key="4">
    <source>
        <dbReference type="Pfam" id="PF13458"/>
    </source>
</evidence>
<name>A0A2P8PY89_9ACTN</name>
<organism evidence="5 6">
    <name type="scientific">Streptomyces dioscori</name>
    <dbReference type="NCBI Taxonomy" id="2109333"/>
    <lineage>
        <taxon>Bacteria</taxon>
        <taxon>Bacillati</taxon>
        <taxon>Actinomycetota</taxon>
        <taxon>Actinomycetes</taxon>
        <taxon>Kitasatosporales</taxon>
        <taxon>Streptomycetaceae</taxon>
        <taxon>Streptomyces</taxon>
        <taxon>Streptomyces aurantiacus group</taxon>
    </lineage>
</organism>
<comment type="caution">
    <text evidence="5">The sequence shown here is derived from an EMBL/GenBank/DDBJ whole genome shotgun (WGS) entry which is preliminary data.</text>
</comment>
<dbReference type="Pfam" id="PF13458">
    <property type="entry name" value="Peripla_BP_6"/>
    <property type="match status" value="1"/>
</dbReference>
<dbReference type="SUPFAM" id="SSF53822">
    <property type="entry name" value="Periplasmic binding protein-like I"/>
    <property type="match status" value="1"/>
</dbReference>